<feature type="compositionally biased region" description="Polar residues" evidence="2">
    <location>
        <begin position="44"/>
        <end position="58"/>
    </location>
</feature>
<feature type="compositionally biased region" description="Basic and acidic residues" evidence="2">
    <location>
        <begin position="526"/>
        <end position="542"/>
    </location>
</feature>
<feature type="compositionally biased region" description="Polar residues" evidence="2">
    <location>
        <begin position="409"/>
        <end position="422"/>
    </location>
</feature>
<dbReference type="SUPFAM" id="SSF56349">
    <property type="entry name" value="DNA breaking-rejoining enzymes"/>
    <property type="match status" value="1"/>
</dbReference>
<evidence type="ECO:0000256" key="1">
    <source>
        <dbReference type="ARBA" id="ARBA00023172"/>
    </source>
</evidence>
<feature type="region of interest" description="Disordered" evidence="2">
    <location>
        <begin position="1"/>
        <end position="58"/>
    </location>
</feature>
<feature type="compositionally biased region" description="Basic and acidic residues" evidence="2">
    <location>
        <begin position="963"/>
        <end position="975"/>
    </location>
</feature>
<feature type="compositionally biased region" description="Basic and acidic residues" evidence="2">
    <location>
        <begin position="261"/>
        <end position="275"/>
    </location>
</feature>
<evidence type="ECO:0000259" key="3">
    <source>
        <dbReference type="PROSITE" id="PS51898"/>
    </source>
</evidence>
<protein>
    <recommendedName>
        <fullName evidence="3">Tyr recombinase domain-containing protein</fullName>
    </recommendedName>
</protein>
<feature type="compositionally biased region" description="Polar residues" evidence="2">
    <location>
        <begin position="355"/>
        <end position="385"/>
    </location>
</feature>
<dbReference type="AlphaFoldDB" id="A0A5J4VQA7"/>
<reference evidence="4 5" key="1">
    <citation type="submission" date="2019-03" db="EMBL/GenBank/DDBJ databases">
        <title>Single cell metagenomics reveals metabolic interactions within the superorganism composed of flagellate Streblomastix strix and complex community of Bacteroidetes bacteria on its surface.</title>
        <authorList>
            <person name="Treitli S.C."/>
            <person name="Kolisko M."/>
            <person name="Husnik F."/>
            <person name="Keeling P."/>
            <person name="Hampl V."/>
        </authorList>
    </citation>
    <scope>NUCLEOTIDE SEQUENCE [LARGE SCALE GENOMIC DNA]</scope>
    <source>
        <strain evidence="4">ST1C</strain>
    </source>
</reference>
<feature type="region of interest" description="Disordered" evidence="2">
    <location>
        <begin position="210"/>
        <end position="291"/>
    </location>
</feature>
<keyword evidence="1" id="KW-0233">DNA recombination</keyword>
<feature type="compositionally biased region" description="Basic and acidic residues" evidence="2">
    <location>
        <begin position="22"/>
        <end position="36"/>
    </location>
</feature>
<dbReference type="EMBL" id="SNRW01005597">
    <property type="protein sequence ID" value="KAA6384754.1"/>
    <property type="molecule type" value="Genomic_DNA"/>
</dbReference>
<comment type="caution">
    <text evidence="4">The sequence shown here is derived from an EMBL/GenBank/DDBJ whole genome shotgun (WGS) entry which is preliminary data.</text>
</comment>
<dbReference type="InterPro" id="IPR011010">
    <property type="entry name" value="DNA_brk_join_enz"/>
</dbReference>
<feature type="region of interest" description="Disordered" evidence="2">
    <location>
        <begin position="870"/>
        <end position="975"/>
    </location>
</feature>
<organism evidence="4 5">
    <name type="scientific">Streblomastix strix</name>
    <dbReference type="NCBI Taxonomy" id="222440"/>
    <lineage>
        <taxon>Eukaryota</taxon>
        <taxon>Metamonada</taxon>
        <taxon>Preaxostyla</taxon>
        <taxon>Oxymonadida</taxon>
        <taxon>Streblomastigidae</taxon>
        <taxon>Streblomastix</taxon>
    </lineage>
</organism>
<feature type="region of interest" description="Disordered" evidence="2">
    <location>
        <begin position="351"/>
        <end position="442"/>
    </location>
</feature>
<dbReference type="GO" id="GO:0015074">
    <property type="term" value="P:DNA integration"/>
    <property type="evidence" value="ECO:0007669"/>
    <property type="project" value="InterPro"/>
</dbReference>
<evidence type="ECO:0000313" key="5">
    <source>
        <dbReference type="Proteomes" id="UP000324800"/>
    </source>
</evidence>
<feature type="compositionally biased region" description="Acidic residues" evidence="2">
    <location>
        <begin position="514"/>
        <end position="525"/>
    </location>
</feature>
<feature type="compositionally biased region" description="Basic and acidic residues" evidence="2">
    <location>
        <begin position="95"/>
        <end position="108"/>
    </location>
</feature>
<name>A0A5J4VQA7_9EUKA</name>
<dbReference type="GO" id="GO:0006310">
    <property type="term" value="P:DNA recombination"/>
    <property type="evidence" value="ECO:0007669"/>
    <property type="project" value="UniProtKB-KW"/>
</dbReference>
<dbReference type="GO" id="GO:0003677">
    <property type="term" value="F:DNA binding"/>
    <property type="evidence" value="ECO:0007669"/>
    <property type="project" value="InterPro"/>
</dbReference>
<feature type="region of interest" description="Disordered" evidence="2">
    <location>
        <begin position="509"/>
        <end position="542"/>
    </location>
</feature>
<dbReference type="InterPro" id="IPR013762">
    <property type="entry name" value="Integrase-like_cat_sf"/>
</dbReference>
<dbReference type="Proteomes" id="UP000324800">
    <property type="component" value="Unassembled WGS sequence"/>
</dbReference>
<feature type="compositionally biased region" description="Low complexity" evidence="2">
    <location>
        <begin position="913"/>
        <end position="927"/>
    </location>
</feature>
<sequence length="975" mass="111426">MEENSGCECTEQGNTNDSFQDEWNRSSERFDKERRLGNKLRSKISFSPPNSISTTQTIPSIRSNGESLLIQGNAVWNSALPNLLRTSTSNGSNEDTERVRHKNTELRRRSAPPTLEQRKIAKINLDNNGNLGSIWLDNSLREMRNRTKTTDQLPRMDMGLRRDVHKDDRPKEIGTTLLIKEIYQPNIETNPNKDKISSINNRQVEFFKSPSKRSFSLPKANGLSKDESIEEQGMEREYDSTQRNPSRALLVVGSDSEEQRDDIRSENSRGSDGIRRIPKGLGSDSGTVNRRYFSPTWRMEQGTEEMDKQQEGDGSHFLRSIPLRISLQRAANQSDPHQVRQLYRSIRFSKAESRGNVSSGGEENSQAMSTTENTNTDSTYSGNIEQDNRRTKQAKYPGRLFSKERSIHSPVSSVGDNTNSGLVRNRGKQTRGQIRGNRRGRGRGRMVERIFQTMERGDLLDPPTNSEDWKSPDRLGEVQTQINHDSTLVARSNMVHVLTNRQQQIPYSWRELSDSEPGEGDDEEEGHVTTRKDRGIPHGPRVDQGRRILTEFLDNINMTRETQKMIIEGQKFNTQKKYMQTMGVFEDWMKEKNYTVQDIMNQKIPFIHTEFMTWLTRTRKTKPSSAKHHASILNTMLSLIFGTVQVSTTVQRLTTHAISNHQINNPRYGSTWDINQLFEYWREKPESNLLSNEELQTKLASLLMSLCFVRMEEMANIDLSVSIIDDEEQRAAVCIPPKQSVQREQYDVRKTDEPKVCPTETFFVWLTRLREHFQQSPTNFIHLFWTENWKRADQRYISTRLERLVQTLGVQNATANSIRHASSTELAAQGFDGRTINCFIHHTPDSKMNKKFYVFAVNKEQDSIASALVRNHGRKQATQIVSKQRGDARVSDGDGLQQSPQGDDLQLSPQETLASPLSLPIISSQPIVEAESPNDHESARAQNSQMQKDDQGVEPQENSSMTKDSDRATTAEAQK</sequence>
<dbReference type="InterPro" id="IPR002104">
    <property type="entry name" value="Integrase_catalytic"/>
</dbReference>
<dbReference type="PROSITE" id="PS51898">
    <property type="entry name" value="TYR_RECOMBINASE"/>
    <property type="match status" value="1"/>
</dbReference>
<dbReference type="Gene3D" id="1.10.443.10">
    <property type="entry name" value="Intergrase catalytic core"/>
    <property type="match status" value="1"/>
</dbReference>
<feature type="compositionally biased region" description="Polar residues" evidence="2">
    <location>
        <begin position="896"/>
        <end position="912"/>
    </location>
</feature>
<evidence type="ECO:0000256" key="2">
    <source>
        <dbReference type="SAM" id="MobiDB-lite"/>
    </source>
</evidence>
<proteinExistence type="predicted"/>
<accession>A0A5J4VQA7</accession>
<gene>
    <name evidence="4" type="ORF">EZS28_019719</name>
</gene>
<feature type="region of interest" description="Disordered" evidence="2">
    <location>
        <begin position="85"/>
        <end position="113"/>
    </location>
</feature>
<feature type="domain" description="Tyr recombinase" evidence="3">
    <location>
        <begin position="664"/>
        <end position="866"/>
    </location>
</feature>
<evidence type="ECO:0000313" key="4">
    <source>
        <dbReference type="EMBL" id="KAA6384754.1"/>
    </source>
</evidence>
<dbReference type="Pfam" id="PF00589">
    <property type="entry name" value="Phage_integrase"/>
    <property type="match status" value="1"/>
</dbReference>